<dbReference type="EMBL" id="JAGGMR010000001">
    <property type="protein sequence ID" value="MBP2187946.1"/>
    <property type="molecule type" value="Genomic_DNA"/>
</dbReference>
<dbReference type="Proteomes" id="UP001519325">
    <property type="component" value="Unassembled WGS sequence"/>
</dbReference>
<dbReference type="PANTHER" id="PTHR38011:SF11">
    <property type="entry name" value="2,5-DIAMINO-6-RIBOSYLAMINO-4(3H)-PYRIMIDINONE 5'-PHOSPHATE REDUCTASE"/>
    <property type="match status" value="1"/>
</dbReference>
<name>A0ABS4QB83_9NOCA</name>
<proteinExistence type="predicted"/>
<dbReference type="SUPFAM" id="SSF53597">
    <property type="entry name" value="Dihydrofolate reductase-like"/>
    <property type="match status" value="1"/>
</dbReference>
<gene>
    <name evidence="2" type="ORF">BJ987_000847</name>
</gene>
<dbReference type="Gene3D" id="3.40.430.10">
    <property type="entry name" value="Dihydrofolate Reductase, subunit A"/>
    <property type="match status" value="1"/>
</dbReference>
<evidence type="ECO:0000313" key="2">
    <source>
        <dbReference type="EMBL" id="MBP2187946.1"/>
    </source>
</evidence>
<dbReference type="PANTHER" id="PTHR38011">
    <property type="entry name" value="DIHYDROFOLATE REDUCTASE FAMILY PROTEIN (AFU_ORTHOLOGUE AFUA_8G06820)"/>
    <property type="match status" value="1"/>
</dbReference>
<evidence type="ECO:0000313" key="3">
    <source>
        <dbReference type="Proteomes" id="UP001519325"/>
    </source>
</evidence>
<comment type="caution">
    <text evidence="2">The sequence shown here is derived from an EMBL/GenBank/DDBJ whole genome shotgun (WGS) entry which is preliminary data.</text>
</comment>
<dbReference type="Pfam" id="PF01872">
    <property type="entry name" value="RibD_C"/>
    <property type="match status" value="1"/>
</dbReference>
<protein>
    <submittedName>
        <fullName evidence="2">Dihydrofolate reductase</fullName>
    </submittedName>
</protein>
<feature type="domain" description="Bacterial bifunctional deaminase-reductase C-terminal" evidence="1">
    <location>
        <begin position="2"/>
        <end position="185"/>
    </location>
</feature>
<accession>A0ABS4QB83</accession>
<dbReference type="RefSeq" id="WP_209884879.1">
    <property type="nucleotide sequence ID" value="NZ_JAGGMR010000001.1"/>
</dbReference>
<organism evidence="2 3">
    <name type="scientific">Nocardia goodfellowii</name>
    <dbReference type="NCBI Taxonomy" id="882446"/>
    <lineage>
        <taxon>Bacteria</taxon>
        <taxon>Bacillati</taxon>
        <taxon>Actinomycetota</taxon>
        <taxon>Actinomycetes</taxon>
        <taxon>Mycobacteriales</taxon>
        <taxon>Nocardiaceae</taxon>
        <taxon>Nocardia</taxon>
    </lineage>
</organism>
<dbReference type="InterPro" id="IPR050765">
    <property type="entry name" value="Riboflavin_Biosynth_HTPR"/>
</dbReference>
<reference evidence="2 3" key="1">
    <citation type="submission" date="2021-03" db="EMBL/GenBank/DDBJ databases">
        <title>Sequencing the genomes of 1000 actinobacteria strains.</title>
        <authorList>
            <person name="Klenk H.-P."/>
        </authorList>
    </citation>
    <scope>NUCLEOTIDE SEQUENCE [LARGE SCALE GENOMIC DNA]</scope>
    <source>
        <strain evidence="2 3">DSM 45516</strain>
    </source>
</reference>
<evidence type="ECO:0000259" key="1">
    <source>
        <dbReference type="Pfam" id="PF01872"/>
    </source>
</evidence>
<dbReference type="InterPro" id="IPR002734">
    <property type="entry name" value="RibDG_C"/>
</dbReference>
<keyword evidence="3" id="KW-1185">Reference proteome</keyword>
<sequence>MRKLTYFVGMSLDGYIAGPGDDISFFDLSPEFLAWLSSDYPETLPAHLWPHFGIAADTAPAHFDTLIMGRGTYVPALDAGIASPYPHMKTQYIVSSTLEGIDAPGVELVRDDPAGLVRRLKKEDGKDIWLAGGGQFAAQLIDEIDELVIKSYPCIAGDGTRAFTGQFNPTRFELERRRDFQNGTQVSWFRRAAG</sequence>
<dbReference type="InterPro" id="IPR024072">
    <property type="entry name" value="DHFR-like_dom_sf"/>
</dbReference>